<sequence length="547" mass="60984">MATSVSTSAIPSPSISRSPSTSSLLRRVGSIKTKNDISERLEALRMTSAKARARSISNPSSWKNRSQPPTPSSQHYPLLAPSPIGHRQGLPAWDRTFDAVCHSAVKKTSFEQVLGSFLEDHARKKACSGYFRLPDSVRFKICQYILPDTEKPICLNKHSFNRDVWRKQDFETPNSTLYQLSCYFQVSFAFRADVLVSFLLNNRLHAVLSPFTGPKVSPLATTWLNHYGMYANNIAIELDLTHLGCGPDPAAIDLSPSLEHVENLLQDFVSAQLKRKESCPMESLVLLCRRFHGRRPLRITTGRYTTSNSRPASRSTKSPEPYSPRAMTPRRYESESESEALRSPVLPEIRSPTLPSLPMVEEYCPDSYLLFCNSVLHLKGRIASIRMCGFSDEYTARFIGTLFSNENKNLAYRVAPSTIWPKLNGQKSYVDLGNGNLAVDEHEVPASDDIPSSLRAWEGCVQLPPPLIDAKGYLFLPALVGDLQQLRNAVPRSGTSLSERTCEELSKAGTKGSETSEKKKLAWFKGNYAIGKLKKKRTMSKEAAAAY</sequence>
<organism evidence="2 3">
    <name type="scientific">Fusarium tricinctum</name>
    <dbReference type="NCBI Taxonomy" id="61284"/>
    <lineage>
        <taxon>Eukaryota</taxon>
        <taxon>Fungi</taxon>
        <taxon>Dikarya</taxon>
        <taxon>Ascomycota</taxon>
        <taxon>Pezizomycotina</taxon>
        <taxon>Sordariomycetes</taxon>
        <taxon>Hypocreomycetidae</taxon>
        <taxon>Hypocreales</taxon>
        <taxon>Nectriaceae</taxon>
        <taxon>Fusarium</taxon>
        <taxon>Fusarium tricinctum species complex</taxon>
    </lineage>
</organism>
<gene>
    <name evidence="2" type="ORF">BKA59DRAFT_392779</name>
</gene>
<keyword evidence="3" id="KW-1185">Reference proteome</keyword>
<feature type="region of interest" description="Disordered" evidence="1">
    <location>
        <begin position="492"/>
        <end position="513"/>
    </location>
</feature>
<feature type="compositionally biased region" description="Polar residues" evidence="1">
    <location>
        <begin position="302"/>
        <end position="318"/>
    </location>
</feature>
<evidence type="ECO:0000256" key="1">
    <source>
        <dbReference type="SAM" id="MobiDB-lite"/>
    </source>
</evidence>
<evidence type="ECO:0000313" key="2">
    <source>
        <dbReference type="EMBL" id="KAH7251590.1"/>
    </source>
</evidence>
<evidence type="ECO:0000313" key="3">
    <source>
        <dbReference type="Proteomes" id="UP000813427"/>
    </source>
</evidence>
<feature type="region of interest" description="Disordered" evidence="1">
    <location>
        <begin position="1"/>
        <end position="29"/>
    </location>
</feature>
<dbReference type="AlphaFoldDB" id="A0A8K0S017"/>
<comment type="caution">
    <text evidence="2">The sequence shown here is derived from an EMBL/GenBank/DDBJ whole genome shotgun (WGS) entry which is preliminary data.</text>
</comment>
<feature type="region of interest" description="Disordered" evidence="1">
    <location>
        <begin position="299"/>
        <end position="344"/>
    </location>
</feature>
<name>A0A8K0S017_9HYPO</name>
<dbReference type="Proteomes" id="UP000813427">
    <property type="component" value="Unassembled WGS sequence"/>
</dbReference>
<dbReference type="EMBL" id="JAGPXF010000003">
    <property type="protein sequence ID" value="KAH7251590.1"/>
    <property type="molecule type" value="Genomic_DNA"/>
</dbReference>
<protein>
    <submittedName>
        <fullName evidence="2">Uncharacterized protein</fullName>
    </submittedName>
</protein>
<feature type="compositionally biased region" description="Polar residues" evidence="1">
    <location>
        <begin position="55"/>
        <end position="75"/>
    </location>
</feature>
<accession>A0A8K0S017</accession>
<feature type="region of interest" description="Disordered" evidence="1">
    <location>
        <begin position="48"/>
        <end position="81"/>
    </location>
</feature>
<dbReference type="OrthoDB" id="4776573at2759"/>
<feature type="compositionally biased region" description="Low complexity" evidence="1">
    <location>
        <begin position="1"/>
        <end position="28"/>
    </location>
</feature>
<reference evidence="2" key="1">
    <citation type="journal article" date="2021" name="Nat. Commun.">
        <title>Genetic determinants of endophytism in the Arabidopsis root mycobiome.</title>
        <authorList>
            <person name="Mesny F."/>
            <person name="Miyauchi S."/>
            <person name="Thiergart T."/>
            <person name="Pickel B."/>
            <person name="Atanasova L."/>
            <person name="Karlsson M."/>
            <person name="Huettel B."/>
            <person name="Barry K.W."/>
            <person name="Haridas S."/>
            <person name="Chen C."/>
            <person name="Bauer D."/>
            <person name="Andreopoulos W."/>
            <person name="Pangilinan J."/>
            <person name="LaButti K."/>
            <person name="Riley R."/>
            <person name="Lipzen A."/>
            <person name="Clum A."/>
            <person name="Drula E."/>
            <person name="Henrissat B."/>
            <person name="Kohler A."/>
            <person name="Grigoriev I.V."/>
            <person name="Martin F.M."/>
            <person name="Hacquard S."/>
        </authorList>
    </citation>
    <scope>NUCLEOTIDE SEQUENCE</scope>
    <source>
        <strain evidence="2">MPI-SDFR-AT-0068</strain>
    </source>
</reference>
<proteinExistence type="predicted"/>